<protein>
    <submittedName>
        <fullName evidence="2">Uncharacterized protein</fullName>
    </submittedName>
</protein>
<accession>A0A4C1XND3</accession>
<dbReference type="AlphaFoldDB" id="A0A4C1XND3"/>
<name>A0A4C1XND3_EUMVA</name>
<feature type="region of interest" description="Disordered" evidence="1">
    <location>
        <begin position="213"/>
        <end position="262"/>
    </location>
</feature>
<comment type="caution">
    <text evidence="2">The sequence shown here is derived from an EMBL/GenBank/DDBJ whole genome shotgun (WGS) entry which is preliminary data.</text>
</comment>
<feature type="compositionally biased region" description="Low complexity" evidence="1">
    <location>
        <begin position="213"/>
        <end position="231"/>
    </location>
</feature>
<reference evidence="2 3" key="1">
    <citation type="journal article" date="2019" name="Commun. Biol.">
        <title>The bagworm genome reveals a unique fibroin gene that provides high tensile strength.</title>
        <authorList>
            <person name="Kono N."/>
            <person name="Nakamura H."/>
            <person name="Ohtoshi R."/>
            <person name="Tomita M."/>
            <person name="Numata K."/>
            <person name="Arakawa K."/>
        </authorList>
    </citation>
    <scope>NUCLEOTIDE SEQUENCE [LARGE SCALE GENOMIC DNA]</scope>
</reference>
<proteinExistence type="predicted"/>
<evidence type="ECO:0000313" key="3">
    <source>
        <dbReference type="Proteomes" id="UP000299102"/>
    </source>
</evidence>
<sequence>MLKTYLIAITSFSSGDTDNLKSVFSCRKIRFVTECIARRKLAANTRRKCCAPARVRDVLAARSPRRCSQTASMIRPLIMSRLFTLEEFSAREPTLSVPTMSYGVSNRLQLITQPDSERWTSTAEHGPLPSHPTRSKAGIDGVDRCSCSSLLTEWPRVPRLFYRVIPNEHYLLMQAVSSLQTGTERASMAGVRSCVRRTPITAETGHRPVVVSVMPSRSTPPATPSGPSSLTVHSQRTHPMYCPPRTLPSRHPAPSGTDDGERERIRFTRASLVM</sequence>
<organism evidence="2 3">
    <name type="scientific">Eumeta variegata</name>
    <name type="common">Bagworm moth</name>
    <name type="synonym">Eumeta japonica</name>
    <dbReference type="NCBI Taxonomy" id="151549"/>
    <lineage>
        <taxon>Eukaryota</taxon>
        <taxon>Metazoa</taxon>
        <taxon>Ecdysozoa</taxon>
        <taxon>Arthropoda</taxon>
        <taxon>Hexapoda</taxon>
        <taxon>Insecta</taxon>
        <taxon>Pterygota</taxon>
        <taxon>Neoptera</taxon>
        <taxon>Endopterygota</taxon>
        <taxon>Lepidoptera</taxon>
        <taxon>Glossata</taxon>
        <taxon>Ditrysia</taxon>
        <taxon>Tineoidea</taxon>
        <taxon>Psychidae</taxon>
        <taxon>Oiketicinae</taxon>
        <taxon>Eumeta</taxon>
    </lineage>
</organism>
<dbReference type="EMBL" id="BGZK01000916">
    <property type="protein sequence ID" value="GBP64988.1"/>
    <property type="molecule type" value="Genomic_DNA"/>
</dbReference>
<gene>
    <name evidence="2" type="ORF">EVAR_50672_1</name>
</gene>
<evidence type="ECO:0000256" key="1">
    <source>
        <dbReference type="SAM" id="MobiDB-lite"/>
    </source>
</evidence>
<evidence type="ECO:0000313" key="2">
    <source>
        <dbReference type="EMBL" id="GBP64988.1"/>
    </source>
</evidence>
<keyword evidence="3" id="KW-1185">Reference proteome</keyword>
<dbReference type="Proteomes" id="UP000299102">
    <property type="component" value="Unassembled WGS sequence"/>
</dbReference>
<feature type="region of interest" description="Disordered" evidence="1">
    <location>
        <begin position="116"/>
        <end position="137"/>
    </location>
</feature>